<evidence type="ECO:0000313" key="2">
    <source>
        <dbReference type="EMBL" id="ELT93622.1"/>
    </source>
</evidence>
<evidence type="ECO:0000313" key="4">
    <source>
        <dbReference type="Proteomes" id="UP000014760"/>
    </source>
</evidence>
<protein>
    <submittedName>
        <fullName evidence="2 3">Uncharacterized protein</fullName>
    </submittedName>
</protein>
<feature type="compositionally biased region" description="Low complexity" evidence="1">
    <location>
        <begin position="83"/>
        <end position="93"/>
    </location>
</feature>
<organism evidence="2">
    <name type="scientific">Capitella teleta</name>
    <name type="common">Polychaete worm</name>
    <dbReference type="NCBI Taxonomy" id="283909"/>
    <lineage>
        <taxon>Eukaryota</taxon>
        <taxon>Metazoa</taxon>
        <taxon>Spiralia</taxon>
        <taxon>Lophotrochozoa</taxon>
        <taxon>Annelida</taxon>
        <taxon>Polychaeta</taxon>
        <taxon>Sedentaria</taxon>
        <taxon>Scolecida</taxon>
        <taxon>Capitellidae</taxon>
        <taxon>Capitella</taxon>
    </lineage>
</organism>
<accession>R7TJE2</accession>
<proteinExistence type="predicted"/>
<feature type="non-terminal residue" evidence="2">
    <location>
        <position position="1"/>
    </location>
</feature>
<keyword evidence="4" id="KW-1185">Reference proteome</keyword>
<reference evidence="3" key="3">
    <citation type="submission" date="2015-06" db="UniProtKB">
        <authorList>
            <consortium name="EnsemblMetazoa"/>
        </authorList>
    </citation>
    <scope>IDENTIFICATION</scope>
</reference>
<feature type="compositionally biased region" description="Basic residues" evidence="1">
    <location>
        <begin position="152"/>
        <end position="162"/>
    </location>
</feature>
<evidence type="ECO:0000256" key="1">
    <source>
        <dbReference type="SAM" id="MobiDB-lite"/>
    </source>
</evidence>
<reference evidence="4" key="1">
    <citation type="submission" date="2012-12" db="EMBL/GenBank/DDBJ databases">
        <authorList>
            <person name="Hellsten U."/>
            <person name="Grimwood J."/>
            <person name="Chapman J.A."/>
            <person name="Shapiro H."/>
            <person name="Aerts A."/>
            <person name="Otillar R.P."/>
            <person name="Terry A.Y."/>
            <person name="Boore J.L."/>
            <person name="Simakov O."/>
            <person name="Marletaz F."/>
            <person name="Cho S.-J."/>
            <person name="Edsinger-Gonzales E."/>
            <person name="Havlak P."/>
            <person name="Kuo D.-H."/>
            <person name="Larsson T."/>
            <person name="Lv J."/>
            <person name="Arendt D."/>
            <person name="Savage R."/>
            <person name="Osoegawa K."/>
            <person name="de Jong P."/>
            <person name="Lindberg D.R."/>
            <person name="Seaver E.C."/>
            <person name="Weisblat D.A."/>
            <person name="Putnam N.H."/>
            <person name="Grigoriev I.V."/>
            <person name="Rokhsar D.S."/>
        </authorList>
    </citation>
    <scope>NUCLEOTIDE SEQUENCE</scope>
    <source>
        <strain evidence="4">I ESC-2004</strain>
    </source>
</reference>
<dbReference type="OrthoDB" id="10071617at2759"/>
<dbReference type="EMBL" id="AMQN01029694">
    <property type="status" value="NOT_ANNOTATED_CDS"/>
    <property type="molecule type" value="Genomic_DNA"/>
</dbReference>
<dbReference type="EnsemblMetazoa" id="CapteT192767">
    <property type="protein sequence ID" value="CapteP192767"/>
    <property type="gene ID" value="CapteG192767"/>
</dbReference>
<gene>
    <name evidence="2" type="ORF">CAPTEDRAFT_192767</name>
</gene>
<dbReference type="AlphaFoldDB" id="R7TJE2"/>
<feature type="region of interest" description="Disordered" evidence="1">
    <location>
        <begin position="58"/>
        <end position="195"/>
    </location>
</feature>
<reference evidence="2 4" key="2">
    <citation type="journal article" date="2013" name="Nature">
        <title>Insights into bilaterian evolution from three spiralian genomes.</title>
        <authorList>
            <person name="Simakov O."/>
            <person name="Marletaz F."/>
            <person name="Cho S.J."/>
            <person name="Edsinger-Gonzales E."/>
            <person name="Havlak P."/>
            <person name="Hellsten U."/>
            <person name="Kuo D.H."/>
            <person name="Larsson T."/>
            <person name="Lv J."/>
            <person name="Arendt D."/>
            <person name="Savage R."/>
            <person name="Osoegawa K."/>
            <person name="de Jong P."/>
            <person name="Grimwood J."/>
            <person name="Chapman J.A."/>
            <person name="Shapiro H."/>
            <person name="Aerts A."/>
            <person name="Otillar R.P."/>
            <person name="Terry A.Y."/>
            <person name="Boore J.L."/>
            <person name="Grigoriev I.V."/>
            <person name="Lindberg D.R."/>
            <person name="Seaver E.C."/>
            <person name="Weisblat D.A."/>
            <person name="Putnam N.H."/>
            <person name="Rokhsar D.S."/>
        </authorList>
    </citation>
    <scope>NUCLEOTIDE SEQUENCE</scope>
    <source>
        <strain evidence="2 4">I ESC-2004</strain>
    </source>
</reference>
<dbReference type="EMBL" id="AMQN01029693">
    <property type="status" value="NOT_ANNOTATED_CDS"/>
    <property type="molecule type" value="Genomic_DNA"/>
</dbReference>
<feature type="compositionally biased region" description="Acidic residues" evidence="1">
    <location>
        <begin position="182"/>
        <end position="194"/>
    </location>
</feature>
<dbReference type="HOGENOM" id="CLU_1122434_0_0_1"/>
<dbReference type="EMBL" id="KB309692">
    <property type="protein sequence ID" value="ELT93622.1"/>
    <property type="molecule type" value="Genomic_DNA"/>
</dbReference>
<dbReference type="Proteomes" id="UP000014760">
    <property type="component" value="Unassembled WGS sequence"/>
</dbReference>
<evidence type="ECO:0000313" key="3">
    <source>
        <dbReference type="EnsemblMetazoa" id="CapteP192767"/>
    </source>
</evidence>
<name>R7TJE2_CAPTE</name>
<sequence length="248" mass="27240">TPMTIYHVAEMLETAFPKAFTPENIVAGFRCTCVHPFDENIFTEEDFLGSFVTDRPMTSAVADTPDPLPVEQASVSSTEVNQAHPSPTPAATNTPPPLTVQQEGVTPPEEIRPFPKAPPRKTQGGRKKGKTAILTSTPVRAELLSTKEKGSKKLAKRARKRLQTPPPDSDEEDIAENMLVQEDSDTPDEEDESLTESFSFKDIRIDDYVLVKYGGLLTPKTPLLLPPKVIFKPSAIKLWPQAGITCNT</sequence>